<sequence length="144" mass="16483">MGVHSGSGKVFTWFSNMTSVAGLLTWFGISYTYTRFYAGLKAQGIDRKGLPFSSRLQPFAAWYSTFSGWSVFLRGEWNTATFVTSYLPLILFPILYVSAKLWTRVPVVKASEMDFYTGLVEIEASTYDEPPPKNKLEAFWRWLM</sequence>
<organism evidence="7 8">
    <name type="scientific">Lactarius akahatsu</name>
    <dbReference type="NCBI Taxonomy" id="416441"/>
    <lineage>
        <taxon>Eukaryota</taxon>
        <taxon>Fungi</taxon>
        <taxon>Dikarya</taxon>
        <taxon>Basidiomycota</taxon>
        <taxon>Agaricomycotina</taxon>
        <taxon>Agaricomycetes</taxon>
        <taxon>Russulales</taxon>
        <taxon>Russulaceae</taxon>
        <taxon>Lactarius</taxon>
    </lineage>
</organism>
<comment type="caution">
    <text evidence="7">The sequence shown here is derived from an EMBL/GenBank/DDBJ whole genome shotgun (WGS) entry which is preliminary data.</text>
</comment>
<evidence type="ECO:0000256" key="3">
    <source>
        <dbReference type="ARBA" id="ARBA00022989"/>
    </source>
</evidence>
<evidence type="ECO:0000313" key="7">
    <source>
        <dbReference type="EMBL" id="KAH8988822.1"/>
    </source>
</evidence>
<keyword evidence="2 5" id="KW-0812">Transmembrane</keyword>
<evidence type="ECO:0000256" key="1">
    <source>
        <dbReference type="ARBA" id="ARBA00004141"/>
    </source>
</evidence>
<feature type="domain" description="Amino acid permease/ SLC12A" evidence="6">
    <location>
        <begin position="6"/>
        <end position="107"/>
    </location>
</feature>
<keyword evidence="8" id="KW-1185">Reference proteome</keyword>
<dbReference type="GO" id="GO:0016020">
    <property type="term" value="C:membrane"/>
    <property type="evidence" value="ECO:0007669"/>
    <property type="project" value="UniProtKB-SubCell"/>
</dbReference>
<protein>
    <recommendedName>
        <fullName evidence="6">Amino acid permease/ SLC12A domain-containing protein</fullName>
    </recommendedName>
</protein>
<dbReference type="PANTHER" id="PTHR43341:SF20">
    <property type="entry name" value="AAT FAMILY AMINO ACID TRANSPORTER"/>
    <property type="match status" value="1"/>
</dbReference>
<name>A0AAD4Q6U1_9AGAM</name>
<dbReference type="InterPro" id="IPR050524">
    <property type="entry name" value="APC_YAT"/>
</dbReference>
<dbReference type="PANTHER" id="PTHR43341">
    <property type="entry name" value="AMINO ACID PERMEASE"/>
    <property type="match status" value="1"/>
</dbReference>
<reference evidence="7" key="1">
    <citation type="submission" date="2022-01" db="EMBL/GenBank/DDBJ databases">
        <title>Comparative genomics reveals a dynamic genome evolution in the ectomycorrhizal milk-cap (Lactarius) mushrooms.</title>
        <authorList>
            <consortium name="DOE Joint Genome Institute"/>
            <person name="Lebreton A."/>
            <person name="Tang N."/>
            <person name="Kuo A."/>
            <person name="LaButti K."/>
            <person name="Drula E."/>
            <person name="Barry K."/>
            <person name="Clum A."/>
            <person name="Lipzen A."/>
            <person name="Mousain D."/>
            <person name="Ng V."/>
            <person name="Wang R."/>
            <person name="Wang X."/>
            <person name="Dai Y."/>
            <person name="Henrissat B."/>
            <person name="Grigoriev I.V."/>
            <person name="Guerin-Laguette A."/>
            <person name="Yu F."/>
            <person name="Martin F.M."/>
        </authorList>
    </citation>
    <scope>NUCLEOTIDE SEQUENCE</scope>
    <source>
        <strain evidence="7">QP</strain>
    </source>
</reference>
<gene>
    <name evidence="7" type="ORF">EDB92DRAFT_982301</name>
</gene>
<dbReference type="Pfam" id="PF00324">
    <property type="entry name" value="AA_permease"/>
    <property type="match status" value="1"/>
</dbReference>
<dbReference type="GO" id="GO:0015171">
    <property type="term" value="F:amino acid transmembrane transporter activity"/>
    <property type="evidence" value="ECO:0007669"/>
    <property type="project" value="TreeGrafter"/>
</dbReference>
<comment type="subcellular location">
    <subcellularLocation>
        <location evidence="1">Membrane</location>
        <topology evidence="1">Multi-pass membrane protein</topology>
    </subcellularLocation>
</comment>
<accession>A0AAD4Q6U1</accession>
<dbReference type="InterPro" id="IPR004841">
    <property type="entry name" value="AA-permease/SLC12A_dom"/>
</dbReference>
<keyword evidence="4 5" id="KW-0472">Membrane</keyword>
<dbReference type="Proteomes" id="UP001201163">
    <property type="component" value="Unassembled WGS sequence"/>
</dbReference>
<feature type="transmembrane region" description="Helical" evidence="5">
    <location>
        <begin position="20"/>
        <end position="38"/>
    </location>
</feature>
<evidence type="ECO:0000256" key="4">
    <source>
        <dbReference type="ARBA" id="ARBA00023136"/>
    </source>
</evidence>
<evidence type="ECO:0000256" key="2">
    <source>
        <dbReference type="ARBA" id="ARBA00022692"/>
    </source>
</evidence>
<evidence type="ECO:0000259" key="6">
    <source>
        <dbReference type="Pfam" id="PF00324"/>
    </source>
</evidence>
<evidence type="ECO:0000256" key="5">
    <source>
        <dbReference type="SAM" id="Phobius"/>
    </source>
</evidence>
<dbReference type="AlphaFoldDB" id="A0AAD4Q6U1"/>
<dbReference type="EMBL" id="JAKELL010000040">
    <property type="protein sequence ID" value="KAH8988822.1"/>
    <property type="molecule type" value="Genomic_DNA"/>
</dbReference>
<evidence type="ECO:0000313" key="8">
    <source>
        <dbReference type="Proteomes" id="UP001201163"/>
    </source>
</evidence>
<feature type="transmembrane region" description="Helical" evidence="5">
    <location>
        <begin position="83"/>
        <end position="103"/>
    </location>
</feature>
<keyword evidence="3 5" id="KW-1133">Transmembrane helix</keyword>
<proteinExistence type="predicted"/>